<proteinExistence type="predicted"/>
<organism evidence="1 2">
    <name type="scientific">Halodesulfovibrio aestuarii</name>
    <dbReference type="NCBI Taxonomy" id="126333"/>
    <lineage>
        <taxon>Bacteria</taxon>
        <taxon>Pseudomonadati</taxon>
        <taxon>Thermodesulfobacteriota</taxon>
        <taxon>Desulfovibrionia</taxon>
        <taxon>Desulfovibrionales</taxon>
        <taxon>Desulfovibrionaceae</taxon>
        <taxon>Halodesulfovibrio</taxon>
    </lineage>
</organism>
<dbReference type="Proteomes" id="UP001568358">
    <property type="component" value="Unassembled WGS sequence"/>
</dbReference>
<comment type="caution">
    <text evidence="1">The sequence shown here is derived from an EMBL/GenBank/DDBJ whole genome shotgun (WGS) entry which is preliminary data.</text>
</comment>
<sequence length="89" mass="10380">MKKAKKAPLTTEEKAWLKNLRKVLKDCPSARFGAQVFGEPELLLFDNLAQDEWEDSYPDTYKLSRHDRIETAGTKITTLKLPFFIEFEM</sequence>
<name>A0ABV4JU01_9BACT</name>
<keyword evidence="2" id="KW-1185">Reference proteome</keyword>
<accession>A0ABV4JU01</accession>
<dbReference type="EMBL" id="JBFSOO010000008">
    <property type="protein sequence ID" value="MEZ6854214.1"/>
    <property type="molecule type" value="Genomic_DNA"/>
</dbReference>
<evidence type="ECO:0000313" key="1">
    <source>
        <dbReference type="EMBL" id="MEZ6854214.1"/>
    </source>
</evidence>
<gene>
    <name evidence="1" type="ORF">AB2Z07_11855</name>
</gene>
<reference evidence="1 2" key="1">
    <citation type="submission" date="2024-07" db="EMBL/GenBank/DDBJ databases">
        <title>Active virus-host system and metabolic interactions in a Lokiarchaeon culture.</title>
        <authorList>
            <person name="Ponce Toledo R.I."/>
            <person name="Rodrigues Oliveira T."/>
            <person name="Schleper C."/>
        </authorList>
    </citation>
    <scope>NUCLEOTIDE SEQUENCE [LARGE SCALE GENOMIC DNA]</scope>
    <source>
        <strain evidence="1 2">B35</strain>
    </source>
</reference>
<evidence type="ECO:0000313" key="2">
    <source>
        <dbReference type="Proteomes" id="UP001568358"/>
    </source>
</evidence>
<dbReference type="RefSeq" id="WP_371150756.1">
    <property type="nucleotide sequence ID" value="NZ_JBFSOO010000008.1"/>
</dbReference>
<protein>
    <recommendedName>
        <fullName evidence="3">PH domain-containing protein</fullName>
    </recommendedName>
</protein>
<evidence type="ECO:0008006" key="3">
    <source>
        <dbReference type="Google" id="ProtNLM"/>
    </source>
</evidence>